<sequence>MHSHHIVLLSQSSRPHPPQLLHMPTNPKNQSQMYTHSPHISPSLARNPKNNQMPIGVILKQLTFINSPNPKIPFHC</sequence>
<feature type="region of interest" description="Disordered" evidence="1">
    <location>
        <begin position="1"/>
        <end position="51"/>
    </location>
</feature>
<proteinExistence type="predicted"/>
<evidence type="ECO:0000313" key="2">
    <source>
        <dbReference type="EMBL" id="MBX05663.1"/>
    </source>
</evidence>
<reference evidence="2" key="1">
    <citation type="submission" date="2018-02" db="EMBL/GenBank/DDBJ databases">
        <title>Rhizophora mucronata_Transcriptome.</title>
        <authorList>
            <person name="Meera S.P."/>
            <person name="Sreeshan A."/>
            <person name="Augustine A."/>
        </authorList>
    </citation>
    <scope>NUCLEOTIDE SEQUENCE</scope>
    <source>
        <tissue evidence="2">Leaf</tissue>
    </source>
</reference>
<protein>
    <submittedName>
        <fullName evidence="2">Uncharacterized protein MANES_14G164400</fullName>
    </submittedName>
</protein>
<organism evidence="2">
    <name type="scientific">Rhizophora mucronata</name>
    <name type="common">Asiatic mangrove</name>
    <dbReference type="NCBI Taxonomy" id="61149"/>
    <lineage>
        <taxon>Eukaryota</taxon>
        <taxon>Viridiplantae</taxon>
        <taxon>Streptophyta</taxon>
        <taxon>Embryophyta</taxon>
        <taxon>Tracheophyta</taxon>
        <taxon>Spermatophyta</taxon>
        <taxon>Magnoliopsida</taxon>
        <taxon>eudicotyledons</taxon>
        <taxon>Gunneridae</taxon>
        <taxon>Pentapetalae</taxon>
        <taxon>rosids</taxon>
        <taxon>fabids</taxon>
        <taxon>Malpighiales</taxon>
        <taxon>Rhizophoraceae</taxon>
        <taxon>Rhizophora</taxon>
    </lineage>
</organism>
<dbReference type="AlphaFoldDB" id="A0A2P2KIX7"/>
<evidence type="ECO:0000256" key="1">
    <source>
        <dbReference type="SAM" id="MobiDB-lite"/>
    </source>
</evidence>
<accession>A0A2P2KIX7</accession>
<feature type="compositionally biased region" description="Polar residues" evidence="1">
    <location>
        <begin position="26"/>
        <end position="40"/>
    </location>
</feature>
<name>A0A2P2KIX7_RHIMU</name>
<dbReference type="EMBL" id="GGEC01025179">
    <property type="protein sequence ID" value="MBX05663.1"/>
    <property type="molecule type" value="Transcribed_RNA"/>
</dbReference>